<dbReference type="Proteomes" id="UP000015106">
    <property type="component" value="Chromosome 1"/>
</dbReference>
<accession>A0A8R7K497</accession>
<keyword evidence="4" id="KW-1185">Reference proteome</keyword>
<keyword evidence="2" id="KW-1133">Transmembrane helix</keyword>
<feature type="transmembrane region" description="Helical" evidence="2">
    <location>
        <begin position="34"/>
        <end position="58"/>
    </location>
</feature>
<dbReference type="AlphaFoldDB" id="A0A8R7K497"/>
<reference evidence="4" key="1">
    <citation type="journal article" date="2013" name="Nature">
        <title>Draft genome of the wheat A-genome progenitor Triticum urartu.</title>
        <authorList>
            <person name="Ling H.Q."/>
            <person name="Zhao S."/>
            <person name="Liu D."/>
            <person name="Wang J."/>
            <person name="Sun H."/>
            <person name="Zhang C."/>
            <person name="Fan H."/>
            <person name="Li D."/>
            <person name="Dong L."/>
            <person name="Tao Y."/>
            <person name="Gao C."/>
            <person name="Wu H."/>
            <person name="Li Y."/>
            <person name="Cui Y."/>
            <person name="Guo X."/>
            <person name="Zheng S."/>
            <person name="Wang B."/>
            <person name="Yu K."/>
            <person name="Liang Q."/>
            <person name="Yang W."/>
            <person name="Lou X."/>
            <person name="Chen J."/>
            <person name="Feng M."/>
            <person name="Jian J."/>
            <person name="Zhang X."/>
            <person name="Luo G."/>
            <person name="Jiang Y."/>
            <person name="Liu J."/>
            <person name="Wang Z."/>
            <person name="Sha Y."/>
            <person name="Zhang B."/>
            <person name="Wu H."/>
            <person name="Tang D."/>
            <person name="Shen Q."/>
            <person name="Xue P."/>
            <person name="Zou S."/>
            <person name="Wang X."/>
            <person name="Liu X."/>
            <person name="Wang F."/>
            <person name="Yang Y."/>
            <person name="An X."/>
            <person name="Dong Z."/>
            <person name="Zhang K."/>
            <person name="Zhang X."/>
            <person name="Luo M.C."/>
            <person name="Dvorak J."/>
            <person name="Tong Y."/>
            <person name="Wang J."/>
            <person name="Yang H."/>
            <person name="Li Z."/>
            <person name="Wang D."/>
            <person name="Zhang A."/>
            <person name="Wang J."/>
        </authorList>
    </citation>
    <scope>NUCLEOTIDE SEQUENCE</scope>
    <source>
        <strain evidence="4">cv. G1812</strain>
    </source>
</reference>
<evidence type="ECO:0000313" key="4">
    <source>
        <dbReference type="Proteomes" id="UP000015106"/>
    </source>
</evidence>
<evidence type="ECO:0000256" key="2">
    <source>
        <dbReference type="SAM" id="Phobius"/>
    </source>
</evidence>
<keyword evidence="2" id="KW-0812">Transmembrane</keyword>
<proteinExistence type="predicted"/>
<sequence length="122" mass="13468">MTLLLPDVTVLLLPETLLLSPDMTVLPFPDTILPLLDLTLLLVPVMVFGCCCWSVLLFTSRRSPAALGGRQGGTWHRPPAGETPRRRAAGSISSWTQLWPVVWYVYTKHGLSKKPVWDAGDS</sequence>
<evidence type="ECO:0000256" key="1">
    <source>
        <dbReference type="SAM" id="MobiDB-lite"/>
    </source>
</evidence>
<reference evidence="3" key="2">
    <citation type="submission" date="2018-03" db="EMBL/GenBank/DDBJ databases">
        <title>The Triticum urartu genome reveals the dynamic nature of wheat genome evolution.</title>
        <authorList>
            <person name="Ling H."/>
            <person name="Ma B."/>
            <person name="Shi X."/>
            <person name="Liu H."/>
            <person name="Dong L."/>
            <person name="Sun H."/>
            <person name="Cao Y."/>
            <person name="Gao Q."/>
            <person name="Zheng S."/>
            <person name="Li Y."/>
            <person name="Yu Y."/>
            <person name="Du H."/>
            <person name="Qi M."/>
            <person name="Li Y."/>
            <person name="Yu H."/>
            <person name="Cui Y."/>
            <person name="Wang N."/>
            <person name="Chen C."/>
            <person name="Wu H."/>
            <person name="Zhao Y."/>
            <person name="Zhang J."/>
            <person name="Li Y."/>
            <person name="Zhou W."/>
            <person name="Zhang B."/>
            <person name="Hu W."/>
            <person name="Eijk M."/>
            <person name="Tang J."/>
            <person name="Witsenboer H."/>
            <person name="Zhao S."/>
            <person name="Li Z."/>
            <person name="Zhang A."/>
            <person name="Wang D."/>
            <person name="Liang C."/>
        </authorList>
    </citation>
    <scope>NUCLEOTIDE SEQUENCE [LARGE SCALE GENOMIC DNA]</scope>
    <source>
        <strain evidence="3">cv. G1812</strain>
    </source>
</reference>
<dbReference type="EnsemblPlants" id="TuG1812G0100004449.01.T01">
    <property type="protein sequence ID" value="TuG1812G0100004449.01.T01"/>
    <property type="gene ID" value="TuG1812G0100004449.01"/>
</dbReference>
<keyword evidence="2" id="KW-0472">Membrane</keyword>
<evidence type="ECO:0000313" key="3">
    <source>
        <dbReference type="EnsemblPlants" id="TuG1812G0100004449.01.T01"/>
    </source>
</evidence>
<organism evidence="3 4">
    <name type="scientific">Triticum urartu</name>
    <name type="common">Red wild einkorn</name>
    <name type="synonym">Crithodium urartu</name>
    <dbReference type="NCBI Taxonomy" id="4572"/>
    <lineage>
        <taxon>Eukaryota</taxon>
        <taxon>Viridiplantae</taxon>
        <taxon>Streptophyta</taxon>
        <taxon>Embryophyta</taxon>
        <taxon>Tracheophyta</taxon>
        <taxon>Spermatophyta</taxon>
        <taxon>Magnoliopsida</taxon>
        <taxon>Liliopsida</taxon>
        <taxon>Poales</taxon>
        <taxon>Poaceae</taxon>
        <taxon>BOP clade</taxon>
        <taxon>Pooideae</taxon>
        <taxon>Triticodae</taxon>
        <taxon>Triticeae</taxon>
        <taxon>Triticinae</taxon>
        <taxon>Triticum</taxon>
    </lineage>
</organism>
<feature type="region of interest" description="Disordered" evidence="1">
    <location>
        <begin position="64"/>
        <end position="90"/>
    </location>
</feature>
<reference evidence="3" key="3">
    <citation type="submission" date="2022-06" db="UniProtKB">
        <authorList>
            <consortium name="EnsemblPlants"/>
        </authorList>
    </citation>
    <scope>IDENTIFICATION</scope>
</reference>
<name>A0A8R7K497_TRIUA</name>
<protein>
    <submittedName>
        <fullName evidence="3">Uncharacterized protein</fullName>
    </submittedName>
</protein>
<dbReference type="Gramene" id="TuG1812G0100004449.01.T01">
    <property type="protein sequence ID" value="TuG1812G0100004449.01.T01"/>
    <property type="gene ID" value="TuG1812G0100004449.01"/>
</dbReference>